<dbReference type="FunFam" id="1.10.1200.10:FF:000016">
    <property type="entry name" value="Non-ribosomal peptide synthase"/>
    <property type="match status" value="2"/>
</dbReference>
<dbReference type="InterPro" id="IPR023213">
    <property type="entry name" value="CAT-like_dom_sf"/>
</dbReference>
<dbReference type="Gene3D" id="3.30.559.30">
    <property type="entry name" value="Nonribosomal peptide synthetase, condensation domain"/>
    <property type="match status" value="2"/>
</dbReference>
<dbReference type="Pfam" id="PF00668">
    <property type="entry name" value="Condensation"/>
    <property type="match status" value="2"/>
</dbReference>
<dbReference type="InterPro" id="IPR036736">
    <property type="entry name" value="ACP-like_sf"/>
</dbReference>
<evidence type="ECO:0000259" key="4">
    <source>
        <dbReference type="PROSITE" id="PS50075"/>
    </source>
</evidence>
<dbReference type="PROSITE" id="PS00012">
    <property type="entry name" value="PHOSPHOPANTETHEINE"/>
    <property type="match status" value="2"/>
</dbReference>
<dbReference type="SMART" id="SM00823">
    <property type="entry name" value="PKS_PP"/>
    <property type="match status" value="2"/>
</dbReference>
<dbReference type="CDD" id="cd17643">
    <property type="entry name" value="A_NRPS_Cytc1-like"/>
    <property type="match status" value="1"/>
</dbReference>
<dbReference type="Gene3D" id="1.10.1200.10">
    <property type="entry name" value="ACP-like"/>
    <property type="match status" value="1"/>
</dbReference>
<dbReference type="PROSITE" id="PS50075">
    <property type="entry name" value="CARRIER"/>
    <property type="match status" value="2"/>
</dbReference>
<dbReference type="GO" id="GO:0008610">
    <property type="term" value="P:lipid biosynthetic process"/>
    <property type="evidence" value="ECO:0007669"/>
    <property type="project" value="UniProtKB-ARBA"/>
</dbReference>
<dbReference type="FunFam" id="3.40.50.980:FF:000002">
    <property type="entry name" value="Enterobactin synthetase component F"/>
    <property type="match status" value="1"/>
</dbReference>
<sequence>MSDLPADAFALTGAQEGIWFAQRLDPANPAYNTAEYVEIHGAVDAGLFERALRATLAETDALNVRFGGDDAHPWQLVAPGDWPLHRPDVAAAADPRAAALRWMRADLARAVAPETGPLFTQALITVGPECVLWYQRCHHIVLDGYGFSQVARRVAELYTALARDRAYPGGRFLPLRDVVAEETAYRRSARRAADRAYWTGLLADAPEIAAFTTGAPRPAPGFLRRTGALPVPHALAAAAGATWPEAVLAGVAAYAHRRTGARTVVLGLPLMGRLGTAAARVPSMVTNVVPLRLDLRPATTAGELVGQVAARLREARKHGRYRSEDLRRDLRLLGEGRRLTGPLVNVKPFTPELRFGDAPATTHYLSAGPVDDLTVTVHGAGPRDGALPLEVDANPDLYSEADLDGHVAGLTGLLAAFAAGGPDLPVGRLDTVRTRPRPAAVAAPDGDATLVGLFEERAAKTPDAVAVTGGAARLTYAELDAAADRLAGLLTERGARPGAFVALALPRSADLVVAVLAVLKTGAAYVPIDPAYPAARVTATLADARPVATVTPDTIAEAARYPAVPPRRDLHPDLPAYVIYTSGSTGAPKGVVVPHRNVVRLFTATRHWFGFGADDVWTLFHSYAFDFSVWELWGALLHGGRLVIVPQDVARSPEAFAALLAAERVTVLNQTPSAFYQLIAADPGAGPALRYVVFGGEALDPGRLAPWYAEHGAHPRLVNMYGITETTVHVTHRALGPGDRAGSPIGGPIPDLRVHLLDDALRPVAPGRAAEMYVGGAGLAHGYLHRPGLTAGRFVADPFGPPGARMYRTGDLARALPDGTLEFLGRADDQVKIRGFRIEPAEIEAALLAHPDVAQAAVVVREDRPGDRRLVGYAATGGGHGVRADLRAHLAARLPAHMVPAAVVGLGALPLTVNGKLDRAALPVPLLAGARTAPASAREAALCALFAEVLGVPAVGVDDGFFDLGGDSLLAARLTARVRAVLGAELGIRAIFETPTVAGIAAALGAGADRPPLVPLPRPARIPLSPVQRGLWFLHRTGESAAYNVPIALRLTGPLDTAALTAALGDLTARHEILRTRFPADDGEPRQEIAPAAPPVLHRAATGDDLTAAARHVFDLAAEPPLRAALRSAGPDEHELLLVLHHVAGDEWSAGRLVGDLAAAYAARRAGRVPDWAPLPVQYADYTLWQRDLLGAEDDPDAIAGRQLAYWRDALRDLPAELDLPADRPRPATGTGRGGVVAFALGPDLHAALAALARDARASLFMTVQAGVAALLTRLGAGTDVPLGTPAAGRADDALDALVGCFVNALVLRTDTSGNPAFRDLLDRVRAADLAAFEHQDVPFDRVVEALAPPRALTRHPLFQVMVTYAADPPASPDLPGLTASVRMVATGGAKFDLAFRFTERPGGAGLDGAVEYSADLFDHATVEALASRLVRLLGEAAADPGRRIGDLDLLGASERRTILDAWNATGHDRPAATLPALFEAQARRSPDAVALVFADEEFTYAELNARANRLAHRLLGAGTGPEDLVGVRMPRTPDMVVAVLGVLKAGAAYLPLDPSYPAERLAAMIEDARPAHVVTPADFTGLDAFPATDPPGPPSVDHAAYVIYTSGSTGRPKGVVVTHAGIADLVETQETRLGAGPGARVLHFASLSFDAALWQLCIPLLSGGTLVLCPDDLRVPGAPLAEYAARHGVNLLGLPPSLLAMFPADVDLPAGATLAIGAEKVPPELVARWGKRHRVVNAYGPTEATVNATLWDCDPDDSGPVPIGRPDPGTRAYVLDDALRPVPPGVTGELYLAGAGLARGYLNRPGVTAERFVANPFGPPGSRLYRTGDLARWTADGVLRFAGRADDQVKIRGFRIEPGEVESALAELPGVAAAAVVVREDRPGDPRLVGYVTGAPAGDPRRALAAVLPAHLVPSAVVVLDALPLGPNGKLDRRALPAPGPAATAGRGPRTRQEEMLCALFAEVLDLERVGVDDSFFDLGGHSLLAARLIGRVQAEFGVRLSVGQIFAAPTVAELAGRLESGGDDEALEIILPFRTSGDGVPLFCFHPAGGIAWCFSGLLKHVRDVPLYGVQARNLARRTRPADSLAEMTAEYIAAMREAVPHGPYALLGWSFGGVIAHHVAVELRAQGEEVAVLAMLDSYPSGVWDTLPSEEDALRALLYMVGHDMTGPDTTGDGPLDRDRVMTILRAEGSALANLREFTPAAMIDNFATSARLEKDAAFGRFDGDLLFFTAALNPAELGKGAASPTYDLWAPYIGGTIANHDIACEHKDMTQPGPIAEIGAVVDAALRGTVA</sequence>
<keyword evidence="6" id="KW-1185">Reference proteome</keyword>
<dbReference type="GO" id="GO:0003824">
    <property type="term" value="F:catalytic activity"/>
    <property type="evidence" value="ECO:0007669"/>
    <property type="project" value="InterPro"/>
</dbReference>
<dbReference type="PANTHER" id="PTHR45527">
    <property type="entry name" value="NONRIBOSOMAL PEPTIDE SYNTHETASE"/>
    <property type="match status" value="1"/>
</dbReference>
<dbReference type="InterPro" id="IPR001242">
    <property type="entry name" value="Condensation_dom"/>
</dbReference>
<dbReference type="RefSeq" id="WP_161106354.1">
    <property type="nucleotide sequence ID" value="NZ_JBHLYI010000014.1"/>
</dbReference>
<dbReference type="Pfam" id="PF00501">
    <property type="entry name" value="AMP-binding"/>
    <property type="match status" value="2"/>
</dbReference>
<comment type="cofactor">
    <cofactor evidence="1">
        <name>pantetheine 4'-phosphate</name>
        <dbReference type="ChEBI" id="CHEBI:47942"/>
    </cofactor>
</comment>
<dbReference type="InterPro" id="IPR001031">
    <property type="entry name" value="Thioesterase"/>
</dbReference>
<dbReference type="PROSITE" id="PS00455">
    <property type="entry name" value="AMP_BINDING"/>
    <property type="match status" value="2"/>
</dbReference>
<comment type="caution">
    <text evidence="5">The sequence shown here is derived from an EMBL/GenBank/DDBJ whole genome shotgun (WGS) entry which is preliminary data.</text>
</comment>
<dbReference type="Gene3D" id="3.40.50.1820">
    <property type="entry name" value="alpha/beta hydrolase"/>
    <property type="match status" value="1"/>
</dbReference>
<dbReference type="InterPro" id="IPR010071">
    <property type="entry name" value="AA_adenyl_dom"/>
</dbReference>
<dbReference type="Pfam" id="PF13193">
    <property type="entry name" value="AMP-binding_C"/>
    <property type="match status" value="2"/>
</dbReference>
<dbReference type="InterPro" id="IPR020845">
    <property type="entry name" value="AMP-binding_CS"/>
</dbReference>
<reference evidence="5 6" key="1">
    <citation type="submission" date="2019-12" db="EMBL/GenBank/DDBJ databases">
        <title>Nocardia macrotermitis sp. nov. and Nocardia aurantia sp. nov., isolated from the gut of the fungus growing-termite Macrotermes natalensis.</title>
        <authorList>
            <person name="Christine B."/>
            <person name="Rene B."/>
        </authorList>
    </citation>
    <scope>NUCLEOTIDE SEQUENCE [LARGE SCALE GENOMIC DNA]</scope>
    <source>
        <strain evidence="5 6">DSM 102126</strain>
    </source>
</reference>
<dbReference type="InterPro" id="IPR029058">
    <property type="entry name" value="AB_hydrolase_fold"/>
</dbReference>
<dbReference type="GO" id="GO:0072330">
    <property type="term" value="P:monocarboxylic acid biosynthetic process"/>
    <property type="evidence" value="ECO:0007669"/>
    <property type="project" value="UniProtKB-ARBA"/>
</dbReference>
<dbReference type="Gene3D" id="3.30.300.30">
    <property type="match status" value="2"/>
</dbReference>
<dbReference type="InterPro" id="IPR042099">
    <property type="entry name" value="ANL_N_sf"/>
</dbReference>
<dbReference type="InterPro" id="IPR000873">
    <property type="entry name" value="AMP-dep_synth/lig_dom"/>
</dbReference>
<dbReference type="SUPFAM" id="SSF53474">
    <property type="entry name" value="alpha/beta-Hydrolases"/>
    <property type="match status" value="1"/>
</dbReference>
<dbReference type="GO" id="GO:0005829">
    <property type="term" value="C:cytosol"/>
    <property type="evidence" value="ECO:0007669"/>
    <property type="project" value="TreeGrafter"/>
</dbReference>
<dbReference type="Proteomes" id="UP000431901">
    <property type="component" value="Unassembled WGS sequence"/>
</dbReference>
<dbReference type="SUPFAM" id="SSF52777">
    <property type="entry name" value="CoA-dependent acyltransferases"/>
    <property type="match status" value="4"/>
</dbReference>
<dbReference type="CDD" id="cd19540">
    <property type="entry name" value="LCL_NRPS-like"/>
    <property type="match status" value="1"/>
</dbReference>
<keyword evidence="2" id="KW-0596">Phosphopantetheine</keyword>
<dbReference type="CDD" id="cd17652">
    <property type="entry name" value="A_NRPS_CmdD_like"/>
    <property type="match status" value="1"/>
</dbReference>
<evidence type="ECO:0000313" key="5">
    <source>
        <dbReference type="EMBL" id="MXQ68162.1"/>
    </source>
</evidence>
<dbReference type="GO" id="GO:0043041">
    <property type="term" value="P:amino acid activation for nonribosomal peptide biosynthetic process"/>
    <property type="evidence" value="ECO:0007669"/>
    <property type="project" value="TreeGrafter"/>
</dbReference>
<dbReference type="FunFam" id="3.30.300.30:FF:000010">
    <property type="entry name" value="Enterobactin synthetase component F"/>
    <property type="match status" value="2"/>
</dbReference>
<dbReference type="Pfam" id="PF00550">
    <property type="entry name" value="PP-binding"/>
    <property type="match status" value="2"/>
</dbReference>
<gene>
    <name evidence="5" type="ORF">GQ466_29515</name>
</gene>
<dbReference type="Pfam" id="PF00975">
    <property type="entry name" value="Thioesterase"/>
    <property type="match status" value="1"/>
</dbReference>
<dbReference type="GO" id="GO:0031177">
    <property type="term" value="F:phosphopantetheine binding"/>
    <property type="evidence" value="ECO:0007669"/>
    <property type="project" value="InterPro"/>
</dbReference>
<dbReference type="GO" id="GO:0044550">
    <property type="term" value="P:secondary metabolite biosynthetic process"/>
    <property type="evidence" value="ECO:0007669"/>
    <property type="project" value="UniProtKB-ARBA"/>
</dbReference>
<dbReference type="FunFam" id="3.40.50.12780:FF:000012">
    <property type="entry name" value="Non-ribosomal peptide synthetase"/>
    <property type="match status" value="2"/>
</dbReference>
<dbReference type="EMBL" id="WUTW01000011">
    <property type="protein sequence ID" value="MXQ68162.1"/>
    <property type="molecule type" value="Genomic_DNA"/>
</dbReference>
<dbReference type="OrthoDB" id="3671989at2"/>
<dbReference type="InterPro" id="IPR045851">
    <property type="entry name" value="AMP-bd_C_sf"/>
</dbReference>
<name>A0A6I4WNF2_9ACTN</name>
<dbReference type="FunFam" id="2.30.38.10:FF:000001">
    <property type="entry name" value="Non-ribosomal peptide synthetase PvdI"/>
    <property type="match status" value="1"/>
</dbReference>
<keyword evidence="3" id="KW-0597">Phosphoprotein</keyword>
<accession>A0A6I4WNF2</accession>
<evidence type="ECO:0000256" key="1">
    <source>
        <dbReference type="ARBA" id="ARBA00001957"/>
    </source>
</evidence>
<feature type="domain" description="Carrier" evidence="4">
    <location>
        <begin position="933"/>
        <end position="1008"/>
    </location>
</feature>
<dbReference type="InterPro" id="IPR006162">
    <property type="entry name" value="Ppantetheine_attach_site"/>
</dbReference>
<dbReference type="InterPro" id="IPR025110">
    <property type="entry name" value="AMP-bd_C"/>
</dbReference>
<dbReference type="InterPro" id="IPR020806">
    <property type="entry name" value="PKS_PP-bd"/>
</dbReference>
<dbReference type="Gene3D" id="3.40.50.12780">
    <property type="entry name" value="N-terminal domain of ligase-like"/>
    <property type="match status" value="2"/>
</dbReference>
<protein>
    <submittedName>
        <fullName evidence="5">Amino acid adenylation domain-containing protein</fullName>
    </submittedName>
</protein>
<dbReference type="NCBIfam" id="TIGR01733">
    <property type="entry name" value="AA-adenyl-dom"/>
    <property type="match status" value="2"/>
</dbReference>
<evidence type="ECO:0000313" key="6">
    <source>
        <dbReference type="Proteomes" id="UP000431901"/>
    </source>
</evidence>
<evidence type="ECO:0000256" key="2">
    <source>
        <dbReference type="ARBA" id="ARBA00022450"/>
    </source>
</evidence>
<dbReference type="SUPFAM" id="SSF47336">
    <property type="entry name" value="ACP-like"/>
    <property type="match status" value="2"/>
</dbReference>
<proteinExistence type="predicted"/>
<feature type="domain" description="Carrier" evidence="4">
    <location>
        <begin position="1949"/>
        <end position="2024"/>
    </location>
</feature>
<dbReference type="PANTHER" id="PTHR45527:SF14">
    <property type="entry name" value="PLIPASTATIN SYNTHASE SUBUNIT B"/>
    <property type="match status" value="1"/>
</dbReference>
<evidence type="ECO:0000256" key="3">
    <source>
        <dbReference type="ARBA" id="ARBA00022553"/>
    </source>
</evidence>
<dbReference type="Gene3D" id="3.30.559.10">
    <property type="entry name" value="Chloramphenicol acetyltransferase-like domain"/>
    <property type="match status" value="2"/>
</dbReference>
<dbReference type="InterPro" id="IPR009081">
    <property type="entry name" value="PP-bd_ACP"/>
</dbReference>
<organism evidence="5 6">
    <name type="scientific">Actinomadura rayongensis</name>
    <dbReference type="NCBI Taxonomy" id="1429076"/>
    <lineage>
        <taxon>Bacteria</taxon>
        <taxon>Bacillati</taxon>
        <taxon>Actinomycetota</taxon>
        <taxon>Actinomycetes</taxon>
        <taxon>Streptosporangiales</taxon>
        <taxon>Thermomonosporaceae</taxon>
        <taxon>Actinomadura</taxon>
    </lineage>
</organism>
<dbReference type="SUPFAM" id="SSF56801">
    <property type="entry name" value="Acetyl-CoA synthetase-like"/>
    <property type="match status" value="2"/>
</dbReference>